<reference evidence="9 10" key="1">
    <citation type="journal article" date="2011" name="J. Gen. Appl. Microbiol.">
        <title>Draft genome sequencing of the enigmatic yeast Saitoella complicata.</title>
        <authorList>
            <person name="Nishida H."/>
            <person name="Hamamoto M."/>
            <person name="Sugiyama J."/>
        </authorList>
    </citation>
    <scope>NUCLEOTIDE SEQUENCE [LARGE SCALE GENOMIC DNA]</scope>
    <source>
        <strain evidence="9 10">NRRL Y-17804</strain>
    </source>
</reference>
<evidence type="ECO:0000256" key="1">
    <source>
        <dbReference type="ARBA" id="ARBA00004123"/>
    </source>
</evidence>
<dbReference type="Proteomes" id="UP000033140">
    <property type="component" value="Unassembled WGS sequence"/>
</dbReference>
<evidence type="ECO:0000256" key="5">
    <source>
        <dbReference type="ARBA" id="ARBA00023242"/>
    </source>
</evidence>
<evidence type="ECO:0000313" key="9">
    <source>
        <dbReference type="EMBL" id="GAO52187.1"/>
    </source>
</evidence>
<dbReference type="GO" id="GO:0061133">
    <property type="term" value="F:endopeptidase activator activity"/>
    <property type="evidence" value="ECO:0007669"/>
    <property type="project" value="TreeGrafter"/>
</dbReference>
<dbReference type="Pfam" id="PF04683">
    <property type="entry name" value="Rpn13_ADRM1_Pru"/>
    <property type="match status" value="1"/>
</dbReference>
<dbReference type="InterPro" id="IPR044868">
    <property type="entry name" value="Rpn13/ADRM1_Pru"/>
</dbReference>
<feature type="region of interest" description="Disordered" evidence="6">
    <location>
        <begin position="174"/>
        <end position="241"/>
    </location>
</feature>
<evidence type="ECO:0000259" key="7">
    <source>
        <dbReference type="PROSITE" id="PS51916"/>
    </source>
</evidence>
<evidence type="ECO:0000256" key="3">
    <source>
        <dbReference type="ARBA" id="ARBA00022490"/>
    </source>
</evidence>
<dbReference type="InterPro" id="IPR006773">
    <property type="entry name" value="Rpn13/ADRM1"/>
</dbReference>
<gene>
    <name evidence="9" type="ORF">G7K_6270-t1</name>
</gene>
<dbReference type="GO" id="GO:0005634">
    <property type="term" value="C:nucleus"/>
    <property type="evidence" value="ECO:0007669"/>
    <property type="project" value="UniProtKB-SubCell"/>
</dbReference>
<dbReference type="CDD" id="cd13314">
    <property type="entry name" value="PH_Rpn13"/>
    <property type="match status" value="1"/>
</dbReference>
<feature type="domain" description="Pru" evidence="8">
    <location>
        <begin position="19"/>
        <end position="133"/>
    </location>
</feature>
<evidence type="ECO:0000256" key="6">
    <source>
        <dbReference type="SAM" id="MobiDB-lite"/>
    </source>
</evidence>
<reference evidence="9 10" key="2">
    <citation type="journal article" date="2014" name="J. Gen. Appl. Microbiol.">
        <title>The early diverging ascomycetous budding yeast Saitoella complicata has three histone deacetylases belonging to the Clr6, Hos2, and Rpd3 lineages.</title>
        <authorList>
            <person name="Nishida H."/>
            <person name="Matsumoto T."/>
            <person name="Kondo S."/>
            <person name="Hamamoto M."/>
            <person name="Yoshikawa H."/>
        </authorList>
    </citation>
    <scope>NUCLEOTIDE SEQUENCE [LARGE SCALE GENOMIC DNA]</scope>
    <source>
        <strain evidence="9 10">NRRL Y-17804</strain>
    </source>
</reference>
<evidence type="ECO:0000313" key="10">
    <source>
        <dbReference type="Proteomes" id="UP000033140"/>
    </source>
</evidence>
<dbReference type="GO" id="GO:0008541">
    <property type="term" value="C:proteasome regulatory particle, lid subcomplex"/>
    <property type="evidence" value="ECO:0007669"/>
    <property type="project" value="TreeGrafter"/>
</dbReference>
<accession>A0A0E9NQM9</accession>
<dbReference type="AlphaFoldDB" id="A0A0E9NQM9"/>
<comment type="caution">
    <text evidence="9">The sequence shown here is derived from an EMBL/GenBank/DDBJ whole genome shotgun (WGS) entry which is preliminary data.</text>
</comment>
<dbReference type="EMBL" id="BACD03000062">
    <property type="protein sequence ID" value="GAO52187.1"/>
    <property type="molecule type" value="Genomic_DNA"/>
</dbReference>
<keyword evidence="4" id="KW-0647">Proteasome</keyword>
<comment type="subcellular location">
    <subcellularLocation>
        <location evidence="2">Cytoplasm</location>
    </subcellularLocation>
    <subcellularLocation>
        <location evidence="1">Nucleus</location>
    </subcellularLocation>
</comment>
<dbReference type="InterPro" id="IPR038633">
    <property type="entry name" value="Rpn13/ADRM1_Pru_sf"/>
</dbReference>
<name>A0A0E9NQM9_SAICN</name>
<organism evidence="9 10">
    <name type="scientific">Saitoella complicata (strain BCRC 22490 / CBS 7301 / JCM 7358 / NBRC 10748 / NRRL Y-17804)</name>
    <dbReference type="NCBI Taxonomy" id="698492"/>
    <lineage>
        <taxon>Eukaryota</taxon>
        <taxon>Fungi</taxon>
        <taxon>Dikarya</taxon>
        <taxon>Ascomycota</taxon>
        <taxon>Taphrinomycotina</taxon>
        <taxon>Taphrinomycotina incertae sedis</taxon>
        <taxon>Saitoella</taxon>
    </lineage>
</organism>
<dbReference type="Gene3D" id="2.30.29.70">
    <property type="entry name" value="Proteasomal ubiquitin receptor Rpn13/ADRM1"/>
    <property type="match status" value="1"/>
</dbReference>
<dbReference type="GO" id="GO:0005737">
    <property type="term" value="C:cytoplasm"/>
    <property type="evidence" value="ECO:0007669"/>
    <property type="project" value="UniProtKB-SubCell"/>
</dbReference>
<dbReference type="PROSITE" id="PS51916">
    <property type="entry name" value="DEUBAD"/>
    <property type="match status" value="1"/>
</dbReference>
<evidence type="ECO:0000256" key="4">
    <source>
        <dbReference type="ARBA" id="ARBA00022942"/>
    </source>
</evidence>
<dbReference type="GO" id="GO:0070628">
    <property type="term" value="F:proteasome binding"/>
    <property type="evidence" value="ECO:0007669"/>
    <property type="project" value="TreeGrafter"/>
</dbReference>
<dbReference type="InterPro" id="IPR044867">
    <property type="entry name" value="DEUBAD_dom"/>
</dbReference>
<reference evidence="9 10" key="3">
    <citation type="journal article" date="2015" name="Genome Announc.">
        <title>Draft Genome Sequence of the Archiascomycetous Yeast Saitoella complicata.</title>
        <authorList>
            <person name="Yamauchi K."/>
            <person name="Kondo S."/>
            <person name="Hamamoto M."/>
            <person name="Takahashi Y."/>
            <person name="Ogura Y."/>
            <person name="Hayashi T."/>
            <person name="Nishida H."/>
        </authorList>
    </citation>
    <scope>NUCLEOTIDE SEQUENCE [LARGE SCALE GENOMIC DNA]</scope>
    <source>
        <strain evidence="9 10">NRRL Y-17804</strain>
    </source>
</reference>
<dbReference type="PANTHER" id="PTHR12225">
    <property type="entry name" value="ADHESION REGULATING MOLECULE 1 110 KDA CELL MEMBRANE GLYCOPROTEIN"/>
    <property type="match status" value="1"/>
</dbReference>
<sequence>MEQFLSMLANQPQGQQSILRSHGLVEFKAGKLNRDGHTKLVKPDPRKGLFYMDVEDDLLHLYWKPRNASEPEDDLIIFPEDAEFERVSQCTTGRVYALKFRSSSAIHFFWMQSKDESDDERLCNRVNALIADPTSQEHDIEEDEDDEDEANARRLLEDQLRSLGADSQNGILQQLLGGVGGGPQDSPLMARSRRGGPGYSSLSQLDPDAIGVPPPAMGTTGPSDSSDARLRPTGAGEAASGDNFANFRNILSNIRVPREVDPIDEELTDVLSPPTLAPLLADPETRASLFPHLPQTGSFDTSEESIREVIASPPFQQSLRSLSRALRTGQMTPLLRNLGLEVEEGQSVIGVKGFLEAMERQLRRQQNENSGDSMDTD</sequence>
<dbReference type="PANTHER" id="PTHR12225:SF0">
    <property type="entry name" value="PROTEASOMAL UBIQUITIN RECEPTOR ADRM1"/>
    <property type="match status" value="1"/>
</dbReference>
<dbReference type="STRING" id="698492.A0A0E9NQM9"/>
<dbReference type="Pfam" id="PF16550">
    <property type="entry name" value="RPN13_C"/>
    <property type="match status" value="1"/>
</dbReference>
<dbReference type="InterPro" id="IPR032368">
    <property type="entry name" value="RPN13_DEUBAD"/>
</dbReference>
<proteinExistence type="predicted"/>
<keyword evidence="3" id="KW-0963">Cytoplasm</keyword>
<dbReference type="Gene3D" id="1.10.2020.20">
    <property type="match status" value="1"/>
</dbReference>
<keyword evidence="10" id="KW-1185">Reference proteome</keyword>
<dbReference type="OMA" id="SNQRHFF"/>
<dbReference type="InterPro" id="IPR038108">
    <property type="entry name" value="RPN13_DEUBAD_sf"/>
</dbReference>
<dbReference type="FunFam" id="2.30.29.70:FF:000001">
    <property type="entry name" value="Proteasomal ubiquitin receptor ADRM1"/>
    <property type="match status" value="1"/>
</dbReference>
<feature type="domain" description="DEUBAD" evidence="7">
    <location>
        <begin position="257"/>
        <end position="368"/>
    </location>
</feature>
<protein>
    <submittedName>
        <fullName evidence="9">Uncharacterized protein</fullName>
    </submittedName>
</protein>
<keyword evidence="5" id="KW-0539">Nucleus</keyword>
<dbReference type="PROSITE" id="PS51917">
    <property type="entry name" value="PRU"/>
    <property type="match status" value="1"/>
</dbReference>
<evidence type="ECO:0000259" key="8">
    <source>
        <dbReference type="PROSITE" id="PS51917"/>
    </source>
</evidence>
<evidence type="ECO:0000256" key="2">
    <source>
        <dbReference type="ARBA" id="ARBA00004496"/>
    </source>
</evidence>